<dbReference type="PANTHER" id="PTHR11709:SF232">
    <property type="entry name" value="STRAW, ISOFORM G"/>
    <property type="match status" value="1"/>
</dbReference>
<evidence type="ECO:0000256" key="1">
    <source>
        <dbReference type="ARBA" id="ARBA00010609"/>
    </source>
</evidence>
<dbReference type="Gene3D" id="2.60.40.420">
    <property type="entry name" value="Cupredoxins - blue copper proteins"/>
    <property type="match status" value="2"/>
</dbReference>
<dbReference type="InterPro" id="IPR045087">
    <property type="entry name" value="Cu-oxidase_fam"/>
</dbReference>
<dbReference type="GO" id="GO:0016491">
    <property type="term" value="F:oxidoreductase activity"/>
    <property type="evidence" value="ECO:0007669"/>
    <property type="project" value="TreeGrafter"/>
</dbReference>
<dbReference type="AlphaFoldDB" id="A0A7R9JAH1"/>
<reference evidence="3" key="1">
    <citation type="submission" date="2020-11" db="EMBL/GenBank/DDBJ databases">
        <authorList>
            <person name="Tran Van P."/>
        </authorList>
    </citation>
    <scope>NUCLEOTIDE SEQUENCE</scope>
</reference>
<protein>
    <submittedName>
        <fullName evidence="3">(California timema) hypothetical protein</fullName>
    </submittedName>
</protein>
<dbReference type="InterPro" id="IPR011707">
    <property type="entry name" value="Cu-oxidase-like_N"/>
</dbReference>
<accession>A0A7R9JAH1</accession>
<dbReference type="Pfam" id="PF07732">
    <property type="entry name" value="Cu-oxidase_3"/>
    <property type="match status" value="1"/>
</dbReference>
<feature type="domain" description="Plastocyanin-like" evidence="2">
    <location>
        <begin position="137"/>
        <end position="244"/>
    </location>
</feature>
<dbReference type="EMBL" id="OE183262">
    <property type="protein sequence ID" value="CAD7575496.1"/>
    <property type="molecule type" value="Genomic_DNA"/>
</dbReference>
<dbReference type="PANTHER" id="PTHR11709">
    <property type="entry name" value="MULTI-COPPER OXIDASE"/>
    <property type="match status" value="1"/>
</dbReference>
<sequence>MLRRETPVIKRCYMFRRSTASSSDMKNSLNKGINYPIVIVDPIITGQLGQLHQRKKLVPSSVSAGFLRRGVNPLGEVWLPVSGIITKSFRLELTSVDFIKEVRLPYSGITKKCFLPELPSEDLMEGVIEDCFKPQCVTADGVARGCLTINRVVESPAIIVCKGDRVVVDMEAMAQGFQECIHWHGLLQEGSQYYDGVPMLTQCAVQFPDSFRYQFCVNQCGTFFYHSHVGFNKPDGIHGPIMIGCPKSEEPNGHLYDCDLPEHIISITGWTHRPATLNMHPGTSTSLSGIPDNLLINGKGQYTLVNALVVLSSTAEDGEINVQISTDIKYKIRGFKQTTATLDWEEFRQTLEETLPEIQDIESPDPACHSDILSRRGTTKLCQPSTAIPLDAGVHPNHSRLLNNNCDVKPEDSKLKILPISPVKPFTGSPTIRAPPSPISLLSPDQKYLLHPQYTPPTTYTFSPTSLPFIYWVEPRYKLLVLKAVLHLNPLFDKLMAKSERNSSA</sequence>
<name>A0A7R9JAH1_TIMCA</name>
<dbReference type="GO" id="GO:0005886">
    <property type="term" value="C:plasma membrane"/>
    <property type="evidence" value="ECO:0007669"/>
    <property type="project" value="TreeGrafter"/>
</dbReference>
<proteinExistence type="inferred from homology"/>
<evidence type="ECO:0000313" key="3">
    <source>
        <dbReference type="EMBL" id="CAD7575496.1"/>
    </source>
</evidence>
<evidence type="ECO:0000259" key="2">
    <source>
        <dbReference type="Pfam" id="PF07732"/>
    </source>
</evidence>
<organism evidence="3">
    <name type="scientific">Timema californicum</name>
    <name type="common">California timema</name>
    <name type="synonym">Walking stick</name>
    <dbReference type="NCBI Taxonomy" id="61474"/>
    <lineage>
        <taxon>Eukaryota</taxon>
        <taxon>Metazoa</taxon>
        <taxon>Ecdysozoa</taxon>
        <taxon>Arthropoda</taxon>
        <taxon>Hexapoda</taxon>
        <taxon>Insecta</taxon>
        <taxon>Pterygota</taxon>
        <taxon>Neoptera</taxon>
        <taxon>Polyneoptera</taxon>
        <taxon>Phasmatodea</taxon>
        <taxon>Timematodea</taxon>
        <taxon>Timematoidea</taxon>
        <taxon>Timematidae</taxon>
        <taxon>Timema</taxon>
    </lineage>
</organism>
<dbReference type="GO" id="GO:0006826">
    <property type="term" value="P:iron ion transport"/>
    <property type="evidence" value="ECO:0007669"/>
    <property type="project" value="TreeGrafter"/>
</dbReference>
<gene>
    <name evidence="3" type="ORF">TCMB3V08_LOCUS8087</name>
</gene>
<dbReference type="InterPro" id="IPR008972">
    <property type="entry name" value="Cupredoxin"/>
</dbReference>
<comment type="similarity">
    <text evidence="1">Belongs to the multicopper oxidase family.</text>
</comment>
<dbReference type="SUPFAM" id="SSF49503">
    <property type="entry name" value="Cupredoxins"/>
    <property type="match status" value="1"/>
</dbReference>
<dbReference type="GO" id="GO:0005507">
    <property type="term" value="F:copper ion binding"/>
    <property type="evidence" value="ECO:0007669"/>
    <property type="project" value="InterPro"/>
</dbReference>